<dbReference type="STRING" id="2018661.A0A2A2KU60"/>
<evidence type="ECO:0000256" key="13">
    <source>
        <dbReference type="ARBA" id="ARBA00022840"/>
    </source>
</evidence>
<dbReference type="InterPro" id="IPR000719">
    <property type="entry name" value="Prot_kinase_dom"/>
</dbReference>
<evidence type="ECO:0000256" key="5">
    <source>
        <dbReference type="ARBA" id="ARBA00022490"/>
    </source>
</evidence>
<dbReference type="SMART" id="SM00220">
    <property type="entry name" value="S_TKc"/>
    <property type="match status" value="1"/>
</dbReference>
<evidence type="ECO:0000259" key="19">
    <source>
        <dbReference type="PROSITE" id="PS50011"/>
    </source>
</evidence>
<evidence type="ECO:0000256" key="2">
    <source>
        <dbReference type="ARBA" id="ARBA00004496"/>
    </source>
</evidence>
<dbReference type="Pfam" id="PF00069">
    <property type="entry name" value="Pkinase"/>
    <property type="match status" value="2"/>
</dbReference>
<dbReference type="EC" id="2.7.11.1" evidence="4"/>
<dbReference type="Gene3D" id="2.130.10.30">
    <property type="entry name" value="Regulator of chromosome condensation 1/beta-lactamase-inhibitor protein II"/>
    <property type="match status" value="2"/>
</dbReference>
<comment type="subcellular location">
    <subcellularLocation>
        <location evidence="2">Cytoplasm</location>
    </subcellularLocation>
</comment>
<feature type="binding site" evidence="16">
    <location>
        <position position="62"/>
    </location>
    <ligand>
        <name>ATP</name>
        <dbReference type="ChEBI" id="CHEBI:30616"/>
    </ligand>
</feature>
<protein>
    <recommendedName>
        <fullName evidence="4">non-specific serine/threonine protein kinase</fullName>
        <ecNumber evidence="4">2.7.11.1</ecNumber>
    </recommendedName>
</protein>
<dbReference type="InterPro" id="IPR051997">
    <property type="entry name" value="STK_NEK"/>
</dbReference>
<dbReference type="InterPro" id="IPR011009">
    <property type="entry name" value="Kinase-like_dom_sf"/>
</dbReference>
<keyword evidence="14" id="KW-0460">Magnesium</keyword>
<feature type="repeat" description="RCC1" evidence="15">
    <location>
        <begin position="469"/>
        <end position="531"/>
    </location>
</feature>
<evidence type="ECO:0000256" key="3">
    <source>
        <dbReference type="ARBA" id="ARBA00010886"/>
    </source>
</evidence>
<dbReference type="Proteomes" id="UP000218231">
    <property type="component" value="Unassembled WGS sequence"/>
</dbReference>
<accession>A0A2A2KU60</accession>
<feature type="repeat" description="RCC1" evidence="15">
    <location>
        <begin position="532"/>
        <end position="585"/>
    </location>
</feature>
<evidence type="ECO:0000256" key="7">
    <source>
        <dbReference type="ARBA" id="ARBA00022553"/>
    </source>
</evidence>
<comment type="caution">
    <text evidence="20">The sequence shown here is derived from an EMBL/GenBank/DDBJ whole genome shotgun (WGS) entry which is preliminary data.</text>
</comment>
<feature type="coiled-coil region" evidence="17">
    <location>
        <begin position="801"/>
        <end position="828"/>
    </location>
</feature>
<dbReference type="InterPro" id="IPR017441">
    <property type="entry name" value="Protein_kinase_ATP_BS"/>
</dbReference>
<evidence type="ECO:0000313" key="20">
    <source>
        <dbReference type="EMBL" id="PAV77495.1"/>
    </source>
</evidence>
<sequence>MKMRSSSGVKTSSNHRQSGGSSNGPQTSGTSQYERIRTVGKGAFGSAVLYRRKDDGSLIIIKEINMYDLNSSQRQLALNEVSLLSQIDHPNIISYYDSFEEDGILMIEMEYADGGWKFVQNSDLKTANVFLTREGFVKIGDFGISKIMGTDTLVQGAKTVVGTPYYISPEMCSGQTYNEKSDMWALGCILYEMCCLQKAFEGENLPALVNKIMSCSYTPIKGPYSAELKLLVRELLKLEPEARPTAANALKMLRPVPSVVRRLALQSAFSGNSTLYILDTSRISLRQMDTLPKRISIKQISVSETHQLILTRDNQVLSWGQNLNGQLGTGDRVNRNVPSVLDTVKDRCIRSVSAGNGFSVICCDRGTVLTCGKKRVVGLGKINDDVLRPTLVDSLLRMHINEILSGFDHTVAITEEGECYAWGDGADGKLGTGNTQQQWNPVKIAIPGNRRIIGGRAGPDATILITDDGNIIAFGNNRHNKLNLAQRQGFFSKEKSEDFDCILNPTVVRSFCARVVDVHVGRNHCGVILESGQVYLFGKNNCAELGHGHQRFVPFGGLRPVKSLIHKACSQVACGDGFTLVGTTDHELYFWGSKTSGRTQEDILASTGHHSLTLEDFDGTKMGGMPLVSGSTSHIPSSEHGRQTSRWATIRHRREAEMMEHVIPFPSLILRLDNGPDRGIRLSFIVACGRTVYVVVDDKERHSAKSTKMIRRGSAPSLNEKDNTTKMQTWLKNELQEAEYIPYDSKVVFILQSKKEGLFQNKTQRGSQLSSSATLRQTTDSALIKEINLLKEQIKEQSCSFEGQRMQMTQLQDKLLELQARQAFLRKSEPPPAYNQTKRSVPYNKLFPENTSKTCSIL</sequence>
<evidence type="ECO:0000256" key="11">
    <source>
        <dbReference type="ARBA" id="ARBA00022741"/>
    </source>
</evidence>
<evidence type="ECO:0000256" key="9">
    <source>
        <dbReference type="ARBA" id="ARBA00022723"/>
    </source>
</evidence>
<dbReference type="GO" id="GO:0005524">
    <property type="term" value="F:ATP binding"/>
    <property type="evidence" value="ECO:0007669"/>
    <property type="project" value="UniProtKB-UniRule"/>
</dbReference>
<dbReference type="InterPro" id="IPR058923">
    <property type="entry name" value="RCC1-like_dom"/>
</dbReference>
<feature type="domain" description="Protein kinase" evidence="19">
    <location>
        <begin position="33"/>
        <end position="259"/>
    </location>
</feature>
<keyword evidence="8" id="KW-0808">Transferase</keyword>
<dbReference type="Gene3D" id="3.30.200.20">
    <property type="entry name" value="Phosphorylase Kinase, domain 1"/>
    <property type="match status" value="1"/>
</dbReference>
<dbReference type="AlphaFoldDB" id="A0A2A2KU60"/>
<comment type="cofactor">
    <cofactor evidence="1">
        <name>Mg(2+)</name>
        <dbReference type="ChEBI" id="CHEBI:18420"/>
    </cofactor>
</comment>
<organism evidence="20 21">
    <name type="scientific">Diploscapter pachys</name>
    <dbReference type="NCBI Taxonomy" id="2018661"/>
    <lineage>
        <taxon>Eukaryota</taxon>
        <taxon>Metazoa</taxon>
        <taxon>Ecdysozoa</taxon>
        <taxon>Nematoda</taxon>
        <taxon>Chromadorea</taxon>
        <taxon>Rhabditida</taxon>
        <taxon>Rhabditina</taxon>
        <taxon>Rhabditomorpha</taxon>
        <taxon>Rhabditoidea</taxon>
        <taxon>Rhabditidae</taxon>
        <taxon>Diploscapter</taxon>
    </lineage>
</organism>
<evidence type="ECO:0000256" key="1">
    <source>
        <dbReference type="ARBA" id="ARBA00001946"/>
    </source>
</evidence>
<keyword evidence="13 16" id="KW-0067">ATP-binding</keyword>
<keyword evidence="21" id="KW-1185">Reference proteome</keyword>
<dbReference type="GO" id="GO:0005737">
    <property type="term" value="C:cytoplasm"/>
    <property type="evidence" value="ECO:0007669"/>
    <property type="project" value="UniProtKB-SubCell"/>
</dbReference>
<evidence type="ECO:0000313" key="21">
    <source>
        <dbReference type="Proteomes" id="UP000218231"/>
    </source>
</evidence>
<evidence type="ECO:0000256" key="12">
    <source>
        <dbReference type="ARBA" id="ARBA00022777"/>
    </source>
</evidence>
<evidence type="ECO:0000256" key="15">
    <source>
        <dbReference type="PROSITE-ProRule" id="PRU00235"/>
    </source>
</evidence>
<evidence type="ECO:0000256" key="16">
    <source>
        <dbReference type="PROSITE-ProRule" id="PRU10141"/>
    </source>
</evidence>
<keyword evidence="6" id="KW-0723">Serine/threonine-protein kinase</keyword>
<dbReference type="PRINTS" id="PR00633">
    <property type="entry name" value="RCCNDNSATION"/>
</dbReference>
<gene>
    <name evidence="20" type="ORF">WR25_02539</name>
</gene>
<evidence type="ECO:0000256" key="8">
    <source>
        <dbReference type="ARBA" id="ARBA00022679"/>
    </source>
</evidence>
<dbReference type="SUPFAM" id="SSF56112">
    <property type="entry name" value="Protein kinase-like (PK-like)"/>
    <property type="match status" value="1"/>
</dbReference>
<dbReference type="SUPFAM" id="SSF50985">
    <property type="entry name" value="RCC1/BLIP-II"/>
    <property type="match status" value="1"/>
</dbReference>
<dbReference type="PANTHER" id="PTHR44535">
    <property type="entry name" value="PROTEIN CBG16200"/>
    <property type="match status" value="1"/>
</dbReference>
<feature type="repeat" description="RCC1" evidence="15">
    <location>
        <begin position="314"/>
        <end position="365"/>
    </location>
</feature>
<evidence type="ECO:0000256" key="10">
    <source>
        <dbReference type="ARBA" id="ARBA00022737"/>
    </source>
</evidence>
<keyword evidence="11 16" id="KW-0547">Nucleotide-binding</keyword>
<dbReference type="GO" id="GO:0004674">
    <property type="term" value="F:protein serine/threonine kinase activity"/>
    <property type="evidence" value="ECO:0007669"/>
    <property type="project" value="UniProtKB-KW"/>
</dbReference>
<name>A0A2A2KU60_9BILA</name>
<dbReference type="PANTHER" id="PTHR44535:SF5">
    <property type="entry name" value="PROTEIN KINASE DOMAIN-CONTAINING PROTEIN"/>
    <property type="match status" value="1"/>
</dbReference>
<dbReference type="EMBL" id="LIAE01007695">
    <property type="protein sequence ID" value="PAV77495.1"/>
    <property type="molecule type" value="Genomic_DNA"/>
</dbReference>
<keyword evidence="17" id="KW-0175">Coiled coil</keyword>
<feature type="repeat" description="RCC1" evidence="15">
    <location>
        <begin position="417"/>
        <end position="468"/>
    </location>
</feature>
<dbReference type="Pfam" id="PF25390">
    <property type="entry name" value="WD40_RLD"/>
    <property type="match status" value="1"/>
</dbReference>
<evidence type="ECO:0000256" key="18">
    <source>
        <dbReference type="SAM" id="MobiDB-lite"/>
    </source>
</evidence>
<feature type="region of interest" description="Disordered" evidence="18">
    <location>
        <begin position="1"/>
        <end position="32"/>
    </location>
</feature>
<dbReference type="PROSITE" id="PS50012">
    <property type="entry name" value="RCC1_3"/>
    <property type="match status" value="5"/>
</dbReference>
<keyword evidence="10" id="KW-0677">Repeat</keyword>
<dbReference type="Gene3D" id="1.10.510.10">
    <property type="entry name" value="Transferase(Phosphotransferase) domain 1"/>
    <property type="match status" value="1"/>
</dbReference>
<evidence type="ECO:0000256" key="17">
    <source>
        <dbReference type="SAM" id="Coils"/>
    </source>
</evidence>
<feature type="repeat" description="RCC1" evidence="15">
    <location>
        <begin position="366"/>
        <end position="416"/>
    </location>
</feature>
<dbReference type="GO" id="GO:0046872">
    <property type="term" value="F:metal ion binding"/>
    <property type="evidence" value="ECO:0007669"/>
    <property type="project" value="UniProtKB-KW"/>
</dbReference>
<dbReference type="InterPro" id="IPR009091">
    <property type="entry name" value="RCC1/BLIP-II"/>
</dbReference>
<keyword evidence="9" id="KW-0479">Metal-binding</keyword>
<evidence type="ECO:0000256" key="14">
    <source>
        <dbReference type="ARBA" id="ARBA00022842"/>
    </source>
</evidence>
<keyword evidence="12" id="KW-0418">Kinase</keyword>
<proteinExistence type="inferred from homology"/>
<keyword evidence="5" id="KW-0963">Cytoplasm</keyword>
<dbReference type="InterPro" id="IPR000408">
    <property type="entry name" value="Reg_chr_condens"/>
</dbReference>
<dbReference type="FunFam" id="3.30.200.20:FF:000097">
    <property type="entry name" value="Probable serine/threonine-protein kinase nek1"/>
    <property type="match status" value="1"/>
</dbReference>
<dbReference type="OrthoDB" id="248923at2759"/>
<evidence type="ECO:0000256" key="6">
    <source>
        <dbReference type="ARBA" id="ARBA00022527"/>
    </source>
</evidence>
<keyword evidence="7" id="KW-0597">Phosphoprotein</keyword>
<evidence type="ECO:0000256" key="4">
    <source>
        <dbReference type="ARBA" id="ARBA00012513"/>
    </source>
</evidence>
<dbReference type="PROSITE" id="PS00107">
    <property type="entry name" value="PROTEIN_KINASE_ATP"/>
    <property type="match status" value="1"/>
</dbReference>
<dbReference type="CDD" id="cd08215">
    <property type="entry name" value="STKc_Nek"/>
    <property type="match status" value="1"/>
</dbReference>
<comment type="similarity">
    <text evidence="3">Belongs to the protein kinase superfamily. NEK Ser/Thr protein kinase family. NIMA subfamily.</text>
</comment>
<dbReference type="PROSITE" id="PS50011">
    <property type="entry name" value="PROTEIN_KINASE_DOM"/>
    <property type="match status" value="1"/>
</dbReference>
<reference evidence="20 21" key="1">
    <citation type="journal article" date="2017" name="Curr. Biol.">
        <title>Genome architecture and evolution of a unichromosomal asexual nematode.</title>
        <authorList>
            <person name="Fradin H."/>
            <person name="Zegar C."/>
            <person name="Gutwein M."/>
            <person name="Lucas J."/>
            <person name="Kovtun M."/>
            <person name="Corcoran D."/>
            <person name="Baugh L.R."/>
            <person name="Kiontke K."/>
            <person name="Gunsalus K."/>
            <person name="Fitch D.H."/>
            <person name="Piano F."/>
        </authorList>
    </citation>
    <scope>NUCLEOTIDE SEQUENCE [LARGE SCALE GENOMIC DNA]</scope>
    <source>
        <strain evidence="20">PF1309</strain>
    </source>
</reference>